<comment type="cofactor">
    <cofactor evidence="1">
        <name>(R)-lipoate</name>
        <dbReference type="ChEBI" id="CHEBI:83088"/>
    </cofactor>
</comment>
<evidence type="ECO:0000313" key="11">
    <source>
        <dbReference type="EnsemblPlants" id="OMERI02G18300.2"/>
    </source>
</evidence>
<protein>
    <recommendedName>
        <fullName evidence="4">dihydrolipoyllysine-residue succinyltransferase</fullName>
        <ecNumber evidence="4">2.3.1.61</ecNumber>
    </recommendedName>
    <alternativeName>
        <fullName evidence="9">2-oxoglutarate dehydrogenase complex component E2</fullName>
    </alternativeName>
</protein>
<keyword evidence="6" id="KW-0808">Transferase</keyword>
<evidence type="ECO:0000256" key="7">
    <source>
        <dbReference type="ARBA" id="ARBA00022823"/>
    </source>
</evidence>
<evidence type="ECO:0000256" key="4">
    <source>
        <dbReference type="ARBA" id="ARBA00012945"/>
    </source>
</evidence>
<dbReference type="Proteomes" id="UP000008021">
    <property type="component" value="Chromosome 2"/>
</dbReference>
<keyword evidence="12" id="KW-1185">Reference proteome</keyword>
<evidence type="ECO:0000313" key="12">
    <source>
        <dbReference type="Proteomes" id="UP000008021"/>
    </source>
</evidence>
<dbReference type="GO" id="GO:0005739">
    <property type="term" value="C:mitochondrion"/>
    <property type="evidence" value="ECO:0007669"/>
    <property type="project" value="TreeGrafter"/>
</dbReference>
<dbReference type="SUPFAM" id="SSF52777">
    <property type="entry name" value="CoA-dependent acyltransferases"/>
    <property type="match status" value="1"/>
</dbReference>
<dbReference type="EnsemblPlants" id="OMERI02G18300.2">
    <property type="protein sequence ID" value="OMERI02G18300.2"/>
    <property type="gene ID" value="OMERI02G18300"/>
</dbReference>
<evidence type="ECO:0000256" key="3">
    <source>
        <dbReference type="ARBA" id="ARBA00007317"/>
    </source>
</evidence>
<evidence type="ECO:0000256" key="9">
    <source>
        <dbReference type="ARBA" id="ARBA00032406"/>
    </source>
</evidence>
<dbReference type="AlphaFoldDB" id="A0A0E0CL59"/>
<evidence type="ECO:0000256" key="2">
    <source>
        <dbReference type="ARBA" id="ARBA00005145"/>
    </source>
</evidence>
<dbReference type="InterPro" id="IPR001078">
    <property type="entry name" value="2-oxoacid_DH_actylTfrase"/>
</dbReference>
<organism evidence="11">
    <name type="scientific">Oryza meridionalis</name>
    <dbReference type="NCBI Taxonomy" id="40149"/>
    <lineage>
        <taxon>Eukaryota</taxon>
        <taxon>Viridiplantae</taxon>
        <taxon>Streptophyta</taxon>
        <taxon>Embryophyta</taxon>
        <taxon>Tracheophyta</taxon>
        <taxon>Spermatophyta</taxon>
        <taxon>Magnoliopsida</taxon>
        <taxon>Liliopsida</taxon>
        <taxon>Poales</taxon>
        <taxon>Poaceae</taxon>
        <taxon>BOP clade</taxon>
        <taxon>Oryzoideae</taxon>
        <taxon>Oryzeae</taxon>
        <taxon>Oryzinae</taxon>
        <taxon>Oryza</taxon>
    </lineage>
</organism>
<dbReference type="InterPro" id="IPR023213">
    <property type="entry name" value="CAT-like_dom_sf"/>
</dbReference>
<feature type="domain" description="2-oxoacid dehydrogenase acyltransferase catalytic" evidence="10">
    <location>
        <begin position="1"/>
        <end position="109"/>
    </location>
</feature>
<dbReference type="GO" id="GO:0004149">
    <property type="term" value="F:dihydrolipoyllysine-residue succinyltransferase activity"/>
    <property type="evidence" value="ECO:0007669"/>
    <property type="project" value="UniProtKB-EC"/>
</dbReference>
<proteinExistence type="inferred from homology"/>
<dbReference type="InterPro" id="IPR050537">
    <property type="entry name" value="2-oxoacid_dehydrogenase"/>
</dbReference>
<dbReference type="GO" id="GO:0050734">
    <property type="term" value="F:hydroxycinnamoyltransferase activity"/>
    <property type="evidence" value="ECO:0007669"/>
    <property type="project" value="UniProtKB-ARBA"/>
</dbReference>
<dbReference type="Pfam" id="PF00198">
    <property type="entry name" value="2-oxoacid_dh"/>
    <property type="match status" value="1"/>
</dbReference>
<dbReference type="PANTHER" id="PTHR43416">
    <property type="entry name" value="DIHYDROLIPOYLLYSINE-RESIDUE SUCCINYLTRANSFERASE COMPONENT OF 2-OXOGLUTARATE DEHYDROGENASE COMPLEX, MITOCHONDRIAL-RELATED"/>
    <property type="match status" value="1"/>
</dbReference>
<keyword evidence="5" id="KW-0816">Tricarboxylic acid cycle</keyword>
<dbReference type="Gene3D" id="3.30.559.10">
    <property type="entry name" value="Chloramphenicol acetyltransferase-like domain"/>
    <property type="match status" value="1"/>
</dbReference>
<keyword evidence="7" id="KW-0450">Lipoyl</keyword>
<evidence type="ECO:0000256" key="6">
    <source>
        <dbReference type="ARBA" id="ARBA00022679"/>
    </source>
</evidence>
<dbReference type="Gramene" id="OMERI02G18300.2">
    <property type="protein sequence ID" value="OMERI02G18300.2"/>
    <property type="gene ID" value="OMERI02G18300"/>
</dbReference>
<accession>A0A0E0CL59</accession>
<evidence type="ECO:0000259" key="10">
    <source>
        <dbReference type="Pfam" id="PF00198"/>
    </source>
</evidence>
<dbReference type="HOGENOM" id="CLU_1743421_0_0_1"/>
<keyword evidence="8" id="KW-0012">Acyltransferase</keyword>
<name>A0A0E0CL59_9ORYZ</name>
<dbReference type="EC" id="2.3.1.61" evidence="4"/>
<reference evidence="11" key="2">
    <citation type="submission" date="2018-05" db="EMBL/GenBank/DDBJ databases">
        <title>OmerRS3 (Oryza meridionalis Reference Sequence Version 3).</title>
        <authorList>
            <person name="Zhang J."/>
            <person name="Kudrna D."/>
            <person name="Lee S."/>
            <person name="Talag J."/>
            <person name="Welchert J."/>
            <person name="Wing R.A."/>
        </authorList>
    </citation>
    <scope>NUCLEOTIDE SEQUENCE [LARGE SCALE GENOMIC DNA]</scope>
    <source>
        <strain evidence="11">cv. OR44</strain>
    </source>
</reference>
<evidence type="ECO:0000256" key="5">
    <source>
        <dbReference type="ARBA" id="ARBA00022532"/>
    </source>
</evidence>
<dbReference type="PANTHER" id="PTHR43416:SF5">
    <property type="entry name" value="DIHYDROLIPOYLLYSINE-RESIDUE SUCCINYLTRANSFERASE COMPONENT OF 2-OXOGLUTARATE DEHYDROGENASE COMPLEX, MITOCHONDRIAL"/>
    <property type="match status" value="1"/>
</dbReference>
<sequence length="150" mass="15953">MSCFVKAVVSALQNQPIVNDVIDGDDIIYREYIDISVAVGTSKGLVVAVIHDTDTMNFTDIEKGINNLAKKATEGALSIDDMAGGTFTISNGGVYGSLISSPIINPPQFPLTRVLSNVVINPSNAFHCSTSCGCEWQRPCKANDVPCTDV</sequence>
<evidence type="ECO:0000256" key="8">
    <source>
        <dbReference type="ARBA" id="ARBA00023315"/>
    </source>
</evidence>
<comment type="pathway">
    <text evidence="2">Amino-acid degradation; L-lysine degradation via saccharopine pathway; glutaryl-CoA from L-lysine: step 6/6.</text>
</comment>
<dbReference type="GO" id="GO:0006099">
    <property type="term" value="P:tricarboxylic acid cycle"/>
    <property type="evidence" value="ECO:0007669"/>
    <property type="project" value="UniProtKB-KW"/>
</dbReference>
<evidence type="ECO:0000256" key="1">
    <source>
        <dbReference type="ARBA" id="ARBA00001938"/>
    </source>
</evidence>
<reference evidence="11" key="1">
    <citation type="submission" date="2015-04" db="UniProtKB">
        <authorList>
            <consortium name="EnsemblPlants"/>
        </authorList>
    </citation>
    <scope>IDENTIFICATION</scope>
</reference>
<comment type="similarity">
    <text evidence="3">Belongs to the 2-oxoacid dehydrogenase family.</text>
</comment>